<keyword evidence="2" id="KW-0812">Transmembrane</keyword>
<protein>
    <submittedName>
        <fullName evidence="3">Uncharacterized protein</fullName>
    </submittedName>
</protein>
<evidence type="ECO:0000256" key="1">
    <source>
        <dbReference type="SAM" id="MobiDB-lite"/>
    </source>
</evidence>
<dbReference type="AlphaFoldDB" id="V2XKZ5"/>
<dbReference type="GO" id="GO:0007008">
    <property type="term" value="P:outer mitochondrial membrane organization"/>
    <property type="evidence" value="ECO:0007669"/>
    <property type="project" value="InterPro"/>
</dbReference>
<dbReference type="OrthoDB" id="2122015at2759"/>
<dbReference type="STRING" id="1381753.V2XKZ5"/>
<organism evidence="3 4">
    <name type="scientific">Moniliophthora roreri (strain MCA 2997)</name>
    <name type="common">Cocoa frosty pod rot fungus</name>
    <name type="synonym">Crinipellis roreri</name>
    <dbReference type="NCBI Taxonomy" id="1381753"/>
    <lineage>
        <taxon>Eukaryota</taxon>
        <taxon>Fungi</taxon>
        <taxon>Dikarya</taxon>
        <taxon>Basidiomycota</taxon>
        <taxon>Agaricomycotina</taxon>
        <taxon>Agaricomycetes</taxon>
        <taxon>Agaricomycetidae</taxon>
        <taxon>Agaricales</taxon>
        <taxon>Marasmiineae</taxon>
        <taxon>Marasmiaceae</taxon>
        <taxon>Moniliophthora</taxon>
    </lineage>
</organism>
<proteinExistence type="predicted"/>
<dbReference type="HOGENOM" id="CLU_166988_0_0_1"/>
<dbReference type="Proteomes" id="UP000017559">
    <property type="component" value="Unassembled WGS sequence"/>
</dbReference>
<dbReference type="GO" id="GO:0005739">
    <property type="term" value="C:mitochondrion"/>
    <property type="evidence" value="ECO:0007669"/>
    <property type="project" value="GOC"/>
</dbReference>
<keyword evidence="4" id="KW-1185">Reference proteome</keyword>
<gene>
    <name evidence="3" type="ORF">Moror_8075</name>
</gene>
<dbReference type="EMBL" id="AWSO01000135">
    <property type="protein sequence ID" value="ESK94417.1"/>
    <property type="molecule type" value="Genomic_DNA"/>
</dbReference>
<accession>V2XKZ5</accession>
<feature type="transmembrane region" description="Helical" evidence="2">
    <location>
        <begin position="55"/>
        <end position="73"/>
    </location>
</feature>
<comment type="caution">
    <text evidence="3">The sequence shown here is derived from an EMBL/GenBank/DDBJ whole genome shotgun (WGS) entry which is preliminary data.</text>
</comment>
<reference evidence="3 4" key="1">
    <citation type="journal article" date="2014" name="BMC Genomics">
        <title>Genome and secretome analysis of the hemibiotrophic fungal pathogen, Moniliophthora roreri, which causes frosty pod rot disease of cacao: mechanisms of the biotrophic and necrotrophic phases.</title>
        <authorList>
            <person name="Meinhardt L.W."/>
            <person name="Costa G.G.L."/>
            <person name="Thomazella D.P.T."/>
            <person name="Teixeira P.J.P.L."/>
            <person name="Carazzolle M.F."/>
            <person name="Schuster S.C."/>
            <person name="Carlson J.E."/>
            <person name="Guiltinan M.J."/>
            <person name="Mieczkowski P."/>
            <person name="Farmer A."/>
            <person name="Ramaraj T."/>
            <person name="Crozier J."/>
            <person name="Davis R.E."/>
            <person name="Shao J."/>
            <person name="Melnick R.L."/>
            <person name="Pereira G.A.G."/>
            <person name="Bailey B.A."/>
        </authorList>
    </citation>
    <scope>NUCLEOTIDE SEQUENCE [LARGE SCALE GENOMIC DNA]</scope>
    <source>
        <strain evidence="3 4">MCA 2997</strain>
    </source>
</reference>
<evidence type="ECO:0000256" key="2">
    <source>
        <dbReference type="SAM" id="Phobius"/>
    </source>
</evidence>
<evidence type="ECO:0000313" key="3">
    <source>
        <dbReference type="EMBL" id="ESK94417.1"/>
    </source>
</evidence>
<dbReference type="InterPro" id="IPR035195">
    <property type="entry name" value="Emr1"/>
</dbReference>
<feature type="region of interest" description="Disordered" evidence="1">
    <location>
        <begin position="1"/>
        <end position="27"/>
    </location>
</feature>
<sequence length="89" mass="9382">MSSSASTSSTAKPAPSTPQVAPPEKSRIPVTPALLRSIFASSRTPLEERSISRAAFFRFAGFIFSCLAISLAATRNRGIRSSAALLNVV</sequence>
<feature type="compositionally biased region" description="Low complexity" evidence="1">
    <location>
        <begin position="1"/>
        <end position="18"/>
    </location>
</feature>
<dbReference type="Pfam" id="PF17237">
    <property type="entry name" value="Emr1"/>
    <property type="match status" value="1"/>
</dbReference>
<keyword evidence="2" id="KW-1133">Transmembrane helix</keyword>
<evidence type="ECO:0000313" key="4">
    <source>
        <dbReference type="Proteomes" id="UP000017559"/>
    </source>
</evidence>
<dbReference type="KEGG" id="mrr:Moror_8075"/>
<name>V2XKZ5_MONRO</name>
<keyword evidence="2" id="KW-0472">Membrane</keyword>